<feature type="region of interest" description="Disordered" evidence="7">
    <location>
        <begin position="75"/>
        <end position="97"/>
    </location>
</feature>
<keyword evidence="3" id="KW-0158">Chromosome</keyword>
<dbReference type="GO" id="GO:0031490">
    <property type="term" value="F:chromatin DNA binding"/>
    <property type="evidence" value="ECO:0007669"/>
    <property type="project" value="TreeGrafter"/>
</dbReference>
<reference evidence="8" key="3">
    <citation type="submission" date="2025-09" db="UniProtKB">
        <authorList>
            <consortium name="Ensembl"/>
        </authorList>
    </citation>
    <scope>IDENTIFICATION</scope>
</reference>
<comment type="subcellular location">
    <subcellularLocation>
        <location evidence="2">Chromosome</location>
    </subcellularLocation>
    <subcellularLocation>
        <location evidence="1">Nucleus</location>
    </subcellularLocation>
</comment>
<dbReference type="PANTHER" id="PTHR45781">
    <property type="entry name" value="AGAP000281-PA"/>
    <property type="match status" value="1"/>
</dbReference>
<evidence type="ECO:0000256" key="5">
    <source>
        <dbReference type="ARBA" id="ARBA00023125"/>
    </source>
</evidence>
<feature type="compositionally biased region" description="Basic residues" evidence="7">
    <location>
        <begin position="81"/>
        <end position="91"/>
    </location>
</feature>
<protein>
    <recommendedName>
        <fullName evidence="10">HMG box domain-containing protein</fullName>
    </recommendedName>
</protein>
<dbReference type="Proteomes" id="UP000001073">
    <property type="component" value="Chromosome 18"/>
</dbReference>
<gene>
    <name evidence="8" type="primary">LOC100583735</name>
</gene>
<keyword evidence="5" id="KW-0238">DNA-binding</keyword>
<name>A0A2I3GU78_NOMLE</name>
<dbReference type="GO" id="GO:0005634">
    <property type="term" value="C:nucleus"/>
    <property type="evidence" value="ECO:0007669"/>
    <property type="project" value="UniProtKB-SubCell"/>
</dbReference>
<proteinExistence type="predicted"/>
<dbReference type="InterPro" id="IPR036910">
    <property type="entry name" value="HMG_box_dom_sf"/>
</dbReference>
<reference evidence="8 9" key="1">
    <citation type="submission" date="2012-10" db="EMBL/GenBank/DDBJ databases">
        <authorList>
            <consortium name="Gibbon Genome Sequencing Consortium"/>
        </authorList>
    </citation>
    <scope>NUCLEOTIDE SEQUENCE [LARGE SCALE GENOMIC DNA]</scope>
</reference>
<dbReference type="SUPFAM" id="SSF47095">
    <property type="entry name" value="HMG-box"/>
    <property type="match status" value="1"/>
</dbReference>
<dbReference type="GO" id="GO:0005694">
    <property type="term" value="C:chromosome"/>
    <property type="evidence" value="ECO:0007669"/>
    <property type="project" value="UniProtKB-SubCell"/>
</dbReference>
<dbReference type="AlphaFoldDB" id="A0A2I3GU78"/>
<evidence type="ECO:0008006" key="10">
    <source>
        <dbReference type="Google" id="ProtNLM"/>
    </source>
</evidence>
<evidence type="ECO:0000313" key="8">
    <source>
        <dbReference type="Ensembl" id="ENSNLEP00000034904.1"/>
    </source>
</evidence>
<dbReference type="GeneTree" id="ENSGT00940000154888"/>
<evidence type="ECO:0000256" key="6">
    <source>
        <dbReference type="ARBA" id="ARBA00023242"/>
    </source>
</evidence>
<keyword evidence="6" id="KW-0539">Nucleus</keyword>
<evidence type="ECO:0000256" key="3">
    <source>
        <dbReference type="ARBA" id="ARBA00022454"/>
    </source>
</evidence>
<feature type="region of interest" description="Disordered" evidence="7">
    <location>
        <begin position="33"/>
        <end position="57"/>
    </location>
</feature>
<dbReference type="GO" id="GO:0006357">
    <property type="term" value="P:regulation of transcription by RNA polymerase II"/>
    <property type="evidence" value="ECO:0007669"/>
    <property type="project" value="TreeGrafter"/>
</dbReference>
<keyword evidence="9" id="KW-1185">Reference proteome</keyword>
<sequence length="306" mass="34055">MMDITSGLMGHRQLTTIDQSELSFQLGLSLGGGTILPPAQSPEDRLSTMPSPPSSLHEDGVEDFRRQISSQKTVVVEAGKKQKVPKKRKKKDPNEPQKQFQHMLYYFAAIKGQNPNATFGEVSKIVEQKQIYKRKTEAAKKEYLKALAAYKDNQECQATVETAELDPTTLVLPTAESSPERPMNNSPETHTVEATSPETICEMITDVVHEVESPYEMDVELVSGFPVALSPQPRCVMSGCENPPIVSKDWDSECCSNECVVKHHRDVFLAWVASRNSNTVVFVILSFLFSKPVKSYLLGTCPRACF</sequence>
<keyword evidence="4" id="KW-0597">Phosphoprotein</keyword>
<organism evidence="8 9">
    <name type="scientific">Nomascus leucogenys</name>
    <name type="common">Northern white-cheeked gibbon</name>
    <name type="synonym">Hylobates leucogenys</name>
    <dbReference type="NCBI Taxonomy" id="61853"/>
    <lineage>
        <taxon>Eukaryota</taxon>
        <taxon>Metazoa</taxon>
        <taxon>Chordata</taxon>
        <taxon>Craniata</taxon>
        <taxon>Vertebrata</taxon>
        <taxon>Euteleostomi</taxon>
        <taxon>Mammalia</taxon>
        <taxon>Eutheria</taxon>
        <taxon>Euarchontoglires</taxon>
        <taxon>Primates</taxon>
        <taxon>Haplorrhini</taxon>
        <taxon>Catarrhini</taxon>
        <taxon>Hylobatidae</taxon>
        <taxon>Nomascus</taxon>
    </lineage>
</organism>
<dbReference type="InterPro" id="IPR051365">
    <property type="entry name" value="TOX_HMG-box_domain"/>
</dbReference>
<evidence type="ECO:0000256" key="7">
    <source>
        <dbReference type="SAM" id="MobiDB-lite"/>
    </source>
</evidence>
<dbReference type="Ensembl" id="ENSNLET00000044978.1">
    <property type="protein sequence ID" value="ENSNLEP00000034904.1"/>
    <property type="gene ID" value="ENSNLEG00000033860.1"/>
</dbReference>
<evidence type="ECO:0000256" key="1">
    <source>
        <dbReference type="ARBA" id="ARBA00004123"/>
    </source>
</evidence>
<evidence type="ECO:0000313" key="9">
    <source>
        <dbReference type="Proteomes" id="UP000001073"/>
    </source>
</evidence>
<evidence type="ECO:0000256" key="2">
    <source>
        <dbReference type="ARBA" id="ARBA00004286"/>
    </source>
</evidence>
<accession>A0A2I3GU78</accession>
<evidence type="ECO:0000256" key="4">
    <source>
        <dbReference type="ARBA" id="ARBA00022553"/>
    </source>
</evidence>
<reference evidence="8" key="2">
    <citation type="submission" date="2025-08" db="UniProtKB">
        <authorList>
            <consortium name="Ensembl"/>
        </authorList>
    </citation>
    <scope>IDENTIFICATION</scope>
</reference>
<dbReference type="PANTHER" id="PTHR45781:SF2">
    <property type="entry name" value="TOX HIGH MOBILITY GROUP BOX FAMILY MEMBER 4"/>
    <property type="match status" value="1"/>
</dbReference>
<dbReference type="EMBL" id="ADFV01049674">
    <property type="status" value="NOT_ANNOTATED_CDS"/>
    <property type="molecule type" value="Genomic_DNA"/>
</dbReference>